<reference evidence="2" key="1">
    <citation type="submission" date="2017-06" db="EMBL/GenBank/DDBJ databases">
        <authorList>
            <person name="Furmanczyk E.M."/>
        </authorList>
    </citation>
    <scope>NUCLEOTIDE SEQUENCE [LARGE SCALE GENOMIC DNA]</scope>
    <source>
        <strain evidence="2">AP3_16</strain>
    </source>
</reference>
<proteinExistence type="predicted"/>
<name>A0A2S6FJQ8_9PSED</name>
<evidence type="ECO:0000313" key="2">
    <source>
        <dbReference type="Proteomes" id="UP000238541"/>
    </source>
</evidence>
<organism evidence="1 2">
    <name type="scientific">Pseudomonas laurylsulfatiphila</name>
    <dbReference type="NCBI Taxonomy" id="2011015"/>
    <lineage>
        <taxon>Bacteria</taxon>
        <taxon>Pseudomonadati</taxon>
        <taxon>Pseudomonadota</taxon>
        <taxon>Gammaproteobacteria</taxon>
        <taxon>Pseudomonadales</taxon>
        <taxon>Pseudomonadaceae</taxon>
        <taxon>Pseudomonas</taxon>
    </lineage>
</organism>
<sequence>MSLLNITSDGLPNILVQLHATVLRANKPVPVAELLEHVAPAEFVDDDGHARNTLNRWIELGLFINENELVSARAPFPARRASALELLAFTRRSVCRLAFSEENNTNLWAAKSAQASDLTRSLAWMLAQDAYRTVFSELETMEPLQIVDSDRQLMRNPTRKTGLQYWARFLGFSREPFACIDPTVAVRDALPEILESGEEMPATQFLDRLSEVLPVLDGGRWQEEVLSFVDQAYLPRRPVGQISTALSRALLNLRQTGELLLQPKADFGSSLVLTGAGGVRSDLAFQWVARPGKGEKV</sequence>
<evidence type="ECO:0000313" key="1">
    <source>
        <dbReference type="EMBL" id="PPK37635.1"/>
    </source>
</evidence>
<dbReference type="NCBIfam" id="NF041064">
    <property type="entry name" value="DpdG"/>
    <property type="match status" value="1"/>
</dbReference>
<dbReference type="EMBL" id="NIRS01000004">
    <property type="protein sequence ID" value="PPK37635.1"/>
    <property type="molecule type" value="Genomic_DNA"/>
</dbReference>
<keyword evidence="2" id="KW-1185">Reference proteome</keyword>
<dbReference type="InterPro" id="IPR049812">
    <property type="entry name" value="DpdG-like"/>
</dbReference>
<protein>
    <submittedName>
        <fullName evidence="1">Uncharacterized protein</fullName>
    </submittedName>
</protein>
<gene>
    <name evidence="1" type="ORF">CD175_15280</name>
</gene>
<dbReference type="RefSeq" id="WP_104449602.1">
    <property type="nucleotide sequence ID" value="NZ_NIRS01000004.1"/>
</dbReference>
<dbReference type="AlphaFoldDB" id="A0A2S6FJQ8"/>
<comment type="caution">
    <text evidence="1">The sequence shown here is derived from an EMBL/GenBank/DDBJ whole genome shotgun (WGS) entry which is preliminary data.</text>
</comment>
<accession>A0A2S6FJQ8</accession>
<dbReference type="Proteomes" id="UP000238541">
    <property type="component" value="Unassembled WGS sequence"/>
</dbReference>